<comment type="subcellular location">
    <subcellularLocation>
        <location evidence="1">Cytoplasm</location>
    </subcellularLocation>
</comment>
<keyword evidence="4" id="KW-1185">Reference proteome</keyword>
<dbReference type="KEGG" id="soy:115886080"/>
<dbReference type="OrthoDB" id="10057956at2759"/>
<dbReference type="RefSeq" id="XP_030760982.1">
    <property type="nucleotide sequence ID" value="XM_030905122.1"/>
</dbReference>
<proteinExistence type="inferred from homology"/>
<reference evidence="5" key="1">
    <citation type="submission" date="2025-08" db="UniProtKB">
        <authorList>
            <consortium name="RefSeq"/>
        </authorList>
    </citation>
    <scope>IDENTIFICATION</scope>
    <source>
        <tissue evidence="5">Gonads</tissue>
    </source>
</reference>
<evidence type="ECO:0000313" key="4">
    <source>
        <dbReference type="Proteomes" id="UP000504635"/>
    </source>
</evidence>
<keyword evidence="2" id="KW-0963">Cytoplasm</keyword>
<accession>A0A6J2YBZ5</accession>
<name>A0A6J2YBZ5_SITOR</name>
<dbReference type="SUPFAM" id="SSF48371">
    <property type="entry name" value="ARM repeat"/>
    <property type="match status" value="1"/>
</dbReference>
<dbReference type="Gene3D" id="1.25.10.10">
    <property type="entry name" value="Leucine-rich Repeat Variant"/>
    <property type="match status" value="1"/>
</dbReference>
<evidence type="ECO:0000256" key="2">
    <source>
        <dbReference type="ARBA" id="ARBA00022490"/>
    </source>
</evidence>
<evidence type="ECO:0000256" key="1">
    <source>
        <dbReference type="ARBA" id="ARBA00004496"/>
    </source>
</evidence>
<evidence type="ECO:0000256" key="3">
    <source>
        <dbReference type="ARBA" id="ARBA00061308"/>
    </source>
</evidence>
<dbReference type="GeneID" id="115886080"/>
<comment type="similarity">
    <text evidence="3">Belongs to the BRAT1 family.</text>
</comment>
<sequence>MLGKISKTDCQRFKKRRLKSNMDTDVNDDNESQDRWNALFQHTLKVDASLEDTKIFSFSENGVDVEITQQQLDKCLGYLVSTHDLYLQFRDAPLNFSQKQFLLATAGYVARYEQHFNKLNSKRIFGMLMSMMDVKNVSTHHKLKSRYVDLLRSFFEHDSGLRWLIEMNGWTDIHELVIECQNGEEEGNMYNLLSKILQKASKVAPKICLHIIRQVTQNLMTVALKNVPQTKQEPVVPLPISESNRLLPYSTCVVEILERLLAGPTVDILSYFVKLQIREACDTLSMLTNNTEFSLKLDRIVIILSFYEMTDLFDGIKVVNHDPIALSGFLQIVEREMNKEHINTILELFYYAQKYWKCVCRKMPKYFVKEKPIDIEDELMSFQVEPIVVIAEKLFGVPMTAEEELRNCFLADLLNLYSVNCLQLGYEIRKHLSKLPLQTEITALDCLIKSKHLYSRKNLAIVFQVLIYCLRDFTRYVKKYPTQGKFDQDQQFADTLLRAIVIYLENFDLSWRESIGSIELTCLVYQFLYYSTQWPPQVVRKALEILNTTISKHMSPNMALLVDTTQNSSLSELGSLLFTKCFSTDSEVRNSSLTVVCTICHKANKGFTSFKKIIEEALLPDLILTMALRDLDCNVRATALKCLQEIIEMKETGQCLLKNGLVDKIIGVFSNENNSVVIREAIILVGKMYRNNNVAQNDISHIYTALLKLAIEENTEIQQYAVEFWEHVIRNQLEKQGMIDDEFPPVIFSKECRKIVKLDDKEIRKRLFKALDNMSGAGCFNVFQKILKQEPSTKKVFRSVVNIVTKLLKLLQQYEVTPEFILFNQTYPNLWSIQSIMSPSNQTEGDDKMKEIIEDSVMEMINESEYCAMNKIHSPYTETNSENGEPQERVPLNQHNRVSTVDFMDFLYKKLPNLNQDSLEICSNNNNSNIYKDVNLYNNT</sequence>
<organism evidence="4 5">
    <name type="scientific">Sitophilus oryzae</name>
    <name type="common">Rice weevil</name>
    <name type="synonym">Curculio oryzae</name>
    <dbReference type="NCBI Taxonomy" id="7048"/>
    <lineage>
        <taxon>Eukaryota</taxon>
        <taxon>Metazoa</taxon>
        <taxon>Ecdysozoa</taxon>
        <taxon>Arthropoda</taxon>
        <taxon>Hexapoda</taxon>
        <taxon>Insecta</taxon>
        <taxon>Pterygota</taxon>
        <taxon>Neoptera</taxon>
        <taxon>Endopterygota</taxon>
        <taxon>Coleoptera</taxon>
        <taxon>Polyphaga</taxon>
        <taxon>Cucujiformia</taxon>
        <taxon>Curculionidae</taxon>
        <taxon>Dryophthorinae</taxon>
        <taxon>Sitophilus</taxon>
    </lineage>
</organism>
<dbReference type="GO" id="GO:0006974">
    <property type="term" value="P:DNA damage response"/>
    <property type="evidence" value="ECO:0007669"/>
    <property type="project" value="InterPro"/>
</dbReference>
<dbReference type="AlphaFoldDB" id="A0A6J2YBZ5"/>
<protein>
    <submittedName>
        <fullName evidence="5">Uncharacterized protein LOC115886080 isoform X1</fullName>
    </submittedName>
</protein>
<dbReference type="PANTHER" id="PTHR21331:SF2">
    <property type="entry name" value="BRCA1-ASSOCIATED ATM ACTIVATOR 1"/>
    <property type="match status" value="1"/>
</dbReference>
<dbReference type="GO" id="GO:0008283">
    <property type="term" value="P:cell population proliferation"/>
    <property type="evidence" value="ECO:0007669"/>
    <property type="project" value="InterPro"/>
</dbReference>
<dbReference type="Proteomes" id="UP000504635">
    <property type="component" value="Unplaced"/>
</dbReference>
<dbReference type="GO" id="GO:0005737">
    <property type="term" value="C:cytoplasm"/>
    <property type="evidence" value="ECO:0007669"/>
    <property type="project" value="UniProtKB-SubCell"/>
</dbReference>
<evidence type="ECO:0000313" key="5">
    <source>
        <dbReference type="RefSeq" id="XP_030760982.1"/>
    </source>
</evidence>
<dbReference type="PANTHER" id="PTHR21331">
    <property type="entry name" value="BRCA1-ASSOCIATED ATM ACTIVATOR 1"/>
    <property type="match status" value="1"/>
</dbReference>
<gene>
    <name evidence="5" type="primary">LOC115886080</name>
</gene>
<dbReference type="InterPro" id="IPR038904">
    <property type="entry name" value="BRAT1"/>
</dbReference>
<dbReference type="GO" id="GO:0005634">
    <property type="term" value="C:nucleus"/>
    <property type="evidence" value="ECO:0007669"/>
    <property type="project" value="TreeGrafter"/>
</dbReference>
<dbReference type="InterPro" id="IPR011989">
    <property type="entry name" value="ARM-like"/>
</dbReference>
<dbReference type="InterPro" id="IPR016024">
    <property type="entry name" value="ARM-type_fold"/>
</dbReference>
<dbReference type="InParanoid" id="A0A6J2YBZ5"/>